<evidence type="ECO:0000313" key="2">
    <source>
        <dbReference type="EMBL" id="CAB0016734.1"/>
    </source>
</evidence>
<name>A0A6H5HHJ2_9HEMI</name>
<reference evidence="2 3" key="1">
    <citation type="submission" date="2020-02" db="EMBL/GenBank/DDBJ databases">
        <authorList>
            <person name="Ferguson B K."/>
        </authorList>
    </citation>
    <scope>NUCLEOTIDE SEQUENCE [LARGE SCALE GENOMIC DNA]</scope>
</reference>
<keyword evidence="3" id="KW-1185">Reference proteome</keyword>
<protein>
    <submittedName>
        <fullName evidence="2">Uncharacterized protein</fullName>
    </submittedName>
</protein>
<accession>A0A6H5HHJ2</accession>
<dbReference type="AlphaFoldDB" id="A0A6H5HHJ2"/>
<dbReference type="EMBL" id="CADCXU010030594">
    <property type="protein sequence ID" value="CAB0016734.1"/>
    <property type="molecule type" value="Genomic_DNA"/>
</dbReference>
<evidence type="ECO:0000313" key="3">
    <source>
        <dbReference type="Proteomes" id="UP000479000"/>
    </source>
</evidence>
<gene>
    <name evidence="2" type="ORF">NTEN_LOCUS20869</name>
</gene>
<sequence length="160" mass="18288">MNKREGFHVKNIKKFTIQILKFTKNENTPHYWEIKNIHIFCKARTCGKNNNKKAHYRRRSSSLSHLQLPLKMTAARCQILILRTAIPEILQTAMERTSIGTSPGQQNDCLYSPSLSCIRRSPHAGSSSSVLRCTTRTQGNIRMKSPKQRSSVSMAMKNLE</sequence>
<feature type="region of interest" description="Disordered" evidence="1">
    <location>
        <begin position="136"/>
        <end position="160"/>
    </location>
</feature>
<organism evidence="2 3">
    <name type="scientific">Nesidiocoris tenuis</name>
    <dbReference type="NCBI Taxonomy" id="355587"/>
    <lineage>
        <taxon>Eukaryota</taxon>
        <taxon>Metazoa</taxon>
        <taxon>Ecdysozoa</taxon>
        <taxon>Arthropoda</taxon>
        <taxon>Hexapoda</taxon>
        <taxon>Insecta</taxon>
        <taxon>Pterygota</taxon>
        <taxon>Neoptera</taxon>
        <taxon>Paraneoptera</taxon>
        <taxon>Hemiptera</taxon>
        <taxon>Heteroptera</taxon>
        <taxon>Panheteroptera</taxon>
        <taxon>Cimicomorpha</taxon>
        <taxon>Miridae</taxon>
        <taxon>Dicyphina</taxon>
        <taxon>Nesidiocoris</taxon>
    </lineage>
</organism>
<evidence type="ECO:0000256" key="1">
    <source>
        <dbReference type="SAM" id="MobiDB-lite"/>
    </source>
</evidence>
<proteinExistence type="predicted"/>
<dbReference type="Proteomes" id="UP000479000">
    <property type="component" value="Unassembled WGS sequence"/>
</dbReference>